<accession>A0A1Y1QAA6</accession>
<organism evidence="1 2">
    <name type="scientific">Thiothrix lacustris</name>
    <dbReference type="NCBI Taxonomy" id="525917"/>
    <lineage>
        <taxon>Bacteria</taxon>
        <taxon>Pseudomonadati</taxon>
        <taxon>Pseudomonadota</taxon>
        <taxon>Gammaproteobacteria</taxon>
        <taxon>Thiotrichales</taxon>
        <taxon>Thiotrichaceae</taxon>
        <taxon>Thiothrix</taxon>
    </lineage>
</organism>
<comment type="caution">
    <text evidence="1">The sequence shown here is derived from an EMBL/GenBank/DDBJ whole genome shotgun (WGS) entry which is preliminary data.</text>
</comment>
<sequence>MTITRTIEIYEYIPLQEFRDELDEDEVLLVESVNRFVKGIRDTHGGLHKYSWDEVLRYAYADDDFEKLERYVLDDFKERRNIPDYTWNLDLRGEVVGLRALESKRTLRHLLEEKLSDLIADPRLKPVSCDALRYWLICGIQSATITCMEESSRLRDELRQSQRMQDVQTQAILEALAVGFTRSLERAVTEKGKIAEDVRSRAIRDAITHNGFDWTTFCRGKGQDLTGERLTQLHQTCRDMKPRLFSNIEKAAFKTSAWHKFKKWRERKLTPSIPIHSLVLRVDSDRQ</sequence>
<name>A0A1Y1QAA6_9GAMM</name>
<reference evidence="1 2" key="1">
    <citation type="submission" date="2017-01" db="EMBL/GenBank/DDBJ databases">
        <title>Novel large sulfur bacteria in the metagenomes of groundwater-fed chemosynthetic microbial mats in the Lake Huron basin.</title>
        <authorList>
            <person name="Sharrar A.M."/>
            <person name="Flood B.E."/>
            <person name="Bailey J.V."/>
            <person name="Jones D.S."/>
            <person name="Biddanda B."/>
            <person name="Ruberg S.A."/>
            <person name="Marcus D.N."/>
            <person name="Dick G.J."/>
        </authorList>
    </citation>
    <scope>NUCLEOTIDE SEQUENCE [LARGE SCALE GENOMIC DNA]</scope>
    <source>
        <strain evidence="1">A8</strain>
    </source>
</reference>
<evidence type="ECO:0000313" key="2">
    <source>
        <dbReference type="Proteomes" id="UP000192491"/>
    </source>
</evidence>
<evidence type="ECO:0000313" key="1">
    <source>
        <dbReference type="EMBL" id="OQX01359.1"/>
    </source>
</evidence>
<gene>
    <name evidence="1" type="ORF">BWK73_46345</name>
</gene>
<protein>
    <submittedName>
        <fullName evidence="1">Uncharacterized protein</fullName>
    </submittedName>
</protein>
<proteinExistence type="predicted"/>
<dbReference type="EMBL" id="MTEJ01000584">
    <property type="protein sequence ID" value="OQX01359.1"/>
    <property type="molecule type" value="Genomic_DNA"/>
</dbReference>
<dbReference type="Proteomes" id="UP000192491">
    <property type="component" value="Unassembled WGS sequence"/>
</dbReference>
<dbReference type="AlphaFoldDB" id="A0A1Y1QAA6"/>